<gene>
    <name evidence="1" type="ORF">M413DRAFT_14393</name>
</gene>
<dbReference type="HOGENOM" id="CLU_1555447_0_0_1"/>
<name>A0A0C3BG77_HEBCY</name>
<dbReference type="Proteomes" id="UP000053424">
    <property type="component" value="Unassembled WGS sequence"/>
</dbReference>
<evidence type="ECO:0000313" key="1">
    <source>
        <dbReference type="EMBL" id="KIM35730.1"/>
    </source>
</evidence>
<evidence type="ECO:0000313" key="2">
    <source>
        <dbReference type="Proteomes" id="UP000053424"/>
    </source>
</evidence>
<proteinExistence type="predicted"/>
<dbReference type="EMBL" id="KN831815">
    <property type="protein sequence ID" value="KIM35730.1"/>
    <property type="molecule type" value="Genomic_DNA"/>
</dbReference>
<dbReference type="AlphaFoldDB" id="A0A0C3BG77"/>
<reference evidence="2" key="2">
    <citation type="submission" date="2015-01" db="EMBL/GenBank/DDBJ databases">
        <title>Evolutionary Origins and Diversification of the Mycorrhizal Mutualists.</title>
        <authorList>
            <consortium name="DOE Joint Genome Institute"/>
            <consortium name="Mycorrhizal Genomics Consortium"/>
            <person name="Kohler A."/>
            <person name="Kuo A."/>
            <person name="Nagy L.G."/>
            <person name="Floudas D."/>
            <person name="Copeland A."/>
            <person name="Barry K.W."/>
            <person name="Cichocki N."/>
            <person name="Veneault-Fourrey C."/>
            <person name="LaButti K."/>
            <person name="Lindquist E.A."/>
            <person name="Lipzen A."/>
            <person name="Lundell T."/>
            <person name="Morin E."/>
            <person name="Murat C."/>
            <person name="Riley R."/>
            <person name="Ohm R."/>
            <person name="Sun H."/>
            <person name="Tunlid A."/>
            <person name="Henrissat B."/>
            <person name="Grigoriev I.V."/>
            <person name="Hibbett D.S."/>
            <person name="Martin F."/>
        </authorList>
    </citation>
    <scope>NUCLEOTIDE SEQUENCE [LARGE SCALE GENOMIC DNA]</scope>
    <source>
        <strain evidence="2">h7</strain>
    </source>
</reference>
<keyword evidence="2" id="KW-1185">Reference proteome</keyword>
<sequence>MNQPGPAIANDSLLDIIRAIERFGIPVQMSDFQGDGQSLVAALLAVLQQPDARNVLNALDITTNDQIQATEGEEALAAEIEEDQIQAMAVAEAEAYVASEEALAVELDERIQEQQELDEVENRSCNNAIWECLASELYYNLDDDQCGCYHKYGEDEAMKQRKKCLPDLQLAS</sequence>
<accession>A0A0C3BG77</accession>
<organism evidence="1 2">
    <name type="scientific">Hebeloma cylindrosporum</name>
    <dbReference type="NCBI Taxonomy" id="76867"/>
    <lineage>
        <taxon>Eukaryota</taxon>
        <taxon>Fungi</taxon>
        <taxon>Dikarya</taxon>
        <taxon>Basidiomycota</taxon>
        <taxon>Agaricomycotina</taxon>
        <taxon>Agaricomycetes</taxon>
        <taxon>Agaricomycetidae</taxon>
        <taxon>Agaricales</taxon>
        <taxon>Agaricineae</taxon>
        <taxon>Hymenogastraceae</taxon>
        <taxon>Hebeloma</taxon>
    </lineage>
</organism>
<reference evidence="1 2" key="1">
    <citation type="submission" date="2014-04" db="EMBL/GenBank/DDBJ databases">
        <authorList>
            <consortium name="DOE Joint Genome Institute"/>
            <person name="Kuo A."/>
            <person name="Gay G."/>
            <person name="Dore J."/>
            <person name="Kohler A."/>
            <person name="Nagy L.G."/>
            <person name="Floudas D."/>
            <person name="Copeland A."/>
            <person name="Barry K.W."/>
            <person name="Cichocki N."/>
            <person name="Veneault-Fourrey C."/>
            <person name="LaButti K."/>
            <person name="Lindquist E.A."/>
            <person name="Lipzen A."/>
            <person name="Lundell T."/>
            <person name="Morin E."/>
            <person name="Murat C."/>
            <person name="Sun H."/>
            <person name="Tunlid A."/>
            <person name="Henrissat B."/>
            <person name="Grigoriev I.V."/>
            <person name="Hibbett D.S."/>
            <person name="Martin F."/>
            <person name="Nordberg H.P."/>
            <person name="Cantor M.N."/>
            <person name="Hua S.X."/>
        </authorList>
    </citation>
    <scope>NUCLEOTIDE SEQUENCE [LARGE SCALE GENOMIC DNA]</scope>
    <source>
        <strain evidence="2">h7</strain>
    </source>
</reference>
<protein>
    <submittedName>
        <fullName evidence="1">Uncharacterized protein</fullName>
    </submittedName>
</protein>